<dbReference type="EMBL" id="AE016818">
    <property type="protein sequence ID" value="ADJ41772.1"/>
    <property type="molecule type" value="Genomic_DNA"/>
</dbReference>
<accession>D8FGC9</accession>
<name>D8FGC9_EREGS</name>
<reference evidence="3" key="2">
    <citation type="journal article" date="2013" name="G3 (Bethesda)">
        <title>Genomes of Ashbya fungi isolated from insects reveal four mating-type loci, numerous translocations, lack of transposons, and distinct gene duplications.</title>
        <authorList>
            <person name="Dietrich F.S."/>
            <person name="Voegeli S."/>
            <person name="Kuo S."/>
            <person name="Philippsen P."/>
        </authorList>
    </citation>
    <scope>GENOME REANNOTATION</scope>
    <source>
        <strain evidence="3">ATCC 10895 / CBS 109.51 / FGSC 9923 / NRRL Y-1056</strain>
    </source>
</reference>
<dbReference type="OrthoDB" id="4054547at2759"/>
<evidence type="ECO:0000313" key="2">
    <source>
        <dbReference type="EMBL" id="ADJ41772.1"/>
    </source>
</evidence>
<feature type="region of interest" description="Disordered" evidence="1">
    <location>
        <begin position="143"/>
        <end position="177"/>
    </location>
</feature>
<evidence type="ECO:0000256" key="1">
    <source>
        <dbReference type="SAM" id="MobiDB-lite"/>
    </source>
</evidence>
<dbReference type="InParanoid" id="D8FGC9"/>
<dbReference type="KEGG" id="ago:AGOS_AEL083CA"/>
<proteinExistence type="predicted"/>
<dbReference type="OMA" id="RGRSHKW"/>
<organism evidence="2 3">
    <name type="scientific">Eremothecium gossypii (strain ATCC 10895 / CBS 109.51 / FGSC 9923 / NRRL Y-1056)</name>
    <name type="common">Yeast</name>
    <name type="synonym">Ashbya gossypii</name>
    <dbReference type="NCBI Taxonomy" id="284811"/>
    <lineage>
        <taxon>Eukaryota</taxon>
        <taxon>Fungi</taxon>
        <taxon>Dikarya</taxon>
        <taxon>Ascomycota</taxon>
        <taxon>Saccharomycotina</taxon>
        <taxon>Saccharomycetes</taxon>
        <taxon>Saccharomycetales</taxon>
        <taxon>Saccharomycetaceae</taxon>
        <taxon>Eremothecium</taxon>
    </lineage>
</organism>
<dbReference type="RefSeq" id="NP_001342265.1">
    <property type="nucleotide sequence ID" value="NM_001355321.1"/>
</dbReference>
<dbReference type="GeneID" id="9487587"/>
<evidence type="ECO:0000313" key="3">
    <source>
        <dbReference type="Proteomes" id="UP000000591"/>
    </source>
</evidence>
<dbReference type="AlphaFoldDB" id="D8FGC9"/>
<feature type="compositionally biased region" description="Basic and acidic residues" evidence="1">
    <location>
        <begin position="155"/>
        <end position="173"/>
    </location>
</feature>
<gene>
    <name evidence="2" type="ORF">AGOS_AEL083CA</name>
</gene>
<keyword evidence="3" id="KW-1185">Reference proteome</keyword>
<sequence>MEKGDKIYSSVTQRISGELNINIDINIERGQELGVRLNKGKVMKYWSTVKRYLIDTGDIYEDEHLVHSECGLLLRDHAQAGSVYEPNSSDEFINKKLFQKSLTAAQWQRRKQEALESQVRNEIISETSEQRLKRFTRGYRRSQNMEIAPVSRGPIAERSRSSESTGSDRETRRGRSHKWGSLQLKTVIVPID</sequence>
<reference evidence="2 3" key="1">
    <citation type="journal article" date="2004" name="Science">
        <title>The Ashbya gossypii genome as a tool for mapping the ancient Saccharomyces cerevisiae genome.</title>
        <authorList>
            <person name="Dietrich F.S."/>
            <person name="Voegeli S."/>
            <person name="Brachat S."/>
            <person name="Lerch A."/>
            <person name="Gates K."/>
            <person name="Steiner S."/>
            <person name="Mohr C."/>
            <person name="Pohlmann R."/>
            <person name="Luedi P."/>
            <person name="Choi S."/>
            <person name="Wing R.A."/>
            <person name="Flavier A."/>
            <person name="Gaffney T.D."/>
            <person name="Philippsen P."/>
        </authorList>
    </citation>
    <scope>NUCLEOTIDE SEQUENCE [LARGE SCALE GENOMIC DNA]</scope>
    <source>
        <strain evidence="3">ATCC 10895 / CBS 109.51 / FGSC 9923 / NRRL Y-1056</strain>
    </source>
</reference>
<dbReference type="HOGENOM" id="CLU_1414843_0_0_1"/>
<dbReference type="Proteomes" id="UP000000591">
    <property type="component" value="Chromosome V"/>
</dbReference>
<protein>
    <submittedName>
        <fullName evidence="2">AEL083C-Ap</fullName>
    </submittedName>
</protein>